<feature type="compositionally biased region" description="Low complexity" evidence="1">
    <location>
        <begin position="123"/>
        <end position="139"/>
    </location>
</feature>
<evidence type="ECO:0000313" key="4">
    <source>
        <dbReference type="Proteomes" id="UP001596122"/>
    </source>
</evidence>
<sequence>TPSTATDPTPATDPTDSIGQHPPGPYRPSAALERAIRARDLTCRFPGCRARARRCDVDHTIPYPQGPTCACNLASVCRFHHRLKHRAGWHLTQLGNGALRWRSPTGHTYTTHPADTDHPYQPPHTTTTTPTNPTTALTTAPPPHPDDDPEPPWAHAPVHAVA</sequence>
<feature type="compositionally biased region" description="Low complexity" evidence="1">
    <location>
        <begin position="153"/>
        <end position="162"/>
    </location>
</feature>
<gene>
    <name evidence="3" type="ORF">ACFPJ6_12855</name>
</gene>
<accession>A0ABW0GPQ1</accession>
<feature type="region of interest" description="Disordered" evidence="1">
    <location>
        <begin position="105"/>
        <end position="162"/>
    </location>
</feature>
<proteinExistence type="predicted"/>
<evidence type="ECO:0000259" key="2">
    <source>
        <dbReference type="SMART" id="SM00507"/>
    </source>
</evidence>
<dbReference type="RefSeq" id="WP_377002798.1">
    <property type="nucleotide sequence ID" value="NZ_JBHSLD010000009.1"/>
</dbReference>
<protein>
    <submittedName>
        <fullName evidence="3">HNH endonuclease signature motif containing protein</fullName>
    </submittedName>
</protein>
<evidence type="ECO:0000256" key="1">
    <source>
        <dbReference type="SAM" id="MobiDB-lite"/>
    </source>
</evidence>
<keyword evidence="3" id="KW-0255">Endonuclease</keyword>
<dbReference type="EMBL" id="JBHSLD010000009">
    <property type="protein sequence ID" value="MFC5381680.1"/>
    <property type="molecule type" value="Genomic_DNA"/>
</dbReference>
<name>A0ABW0GPQ1_9MICO</name>
<dbReference type="SMART" id="SM00507">
    <property type="entry name" value="HNHc"/>
    <property type="match status" value="1"/>
</dbReference>
<dbReference type="CDD" id="cd00085">
    <property type="entry name" value="HNHc"/>
    <property type="match status" value="1"/>
</dbReference>
<comment type="caution">
    <text evidence="3">The sequence shown here is derived from an EMBL/GenBank/DDBJ whole genome shotgun (WGS) entry which is preliminary data.</text>
</comment>
<dbReference type="Proteomes" id="UP001596122">
    <property type="component" value="Unassembled WGS sequence"/>
</dbReference>
<evidence type="ECO:0000313" key="3">
    <source>
        <dbReference type="EMBL" id="MFC5381680.1"/>
    </source>
</evidence>
<dbReference type="InterPro" id="IPR003615">
    <property type="entry name" value="HNH_nuc"/>
</dbReference>
<keyword evidence="3" id="KW-0540">Nuclease</keyword>
<feature type="region of interest" description="Disordered" evidence="1">
    <location>
        <begin position="1"/>
        <end position="27"/>
    </location>
</feature>
<reference evidence="4" key="1">
    <citation type="journal article" date="2019" name="Int. J. Syst. Evol. Microbiol.">
        <title>The Global Catalogue of Microorganisms (GCM) 10K type strain sequencing project: providing services to taxonomists for standard genome sequencing and annotation.</title>
        <authorList>
            <consortium name="The Broad Institute Genomics Platform"/>
            <consortium name="The Broad Institute Genome Sequencing Center for Infectious Disease"/>
            <person name="Wu L."/>
            <person name="Ma J."/>
        </authorList>
    </citation>
    <scope>NUCLEOTIDE SEQUENCE [LARGE SCALE GENOMIC DNA]</scope>
    <source>
        <strain evidence="4">CCUG 43114</strain>
    </source>
</reference>
<feature type="compositionally biased region" description="Low complexity" evidence="1">
    <location>
        <begin position="1"/>
        <end position="17"/>
    </location>
</feature>
<dbReference type="GO" id="GO:0004519">
    <property type="term" value="F:endonuclease activity"/>
    <property type="evidence" value="ECO:0007669"/>
    <property type="project" value="UniProtKB-KW"/>
</dbReference>
<feature type="domain" description="HNH nuclease" evidence="2">
    <location>
        <begin position="31"/>
        <end position="82"/>
    </location>
</feature>
<feature type="non-terminal residue" evidence="3">
    <location>
        <position position="1"/>
    </location>
</feature>
<organism evidence="3 4">
    <name type="scientific">Aquipuribacter nitratireducens</name>
    <dbReference type="NCBI Taxonomy" id="650104"/>
    <lineage>
        <taxon>Bacteria</taxon>
        <taxon>Bacillati</taxon>
        <taxon>Actinomycetota</taxon>
        <taxon>Actinomycetes</taxon>
        <taxon>Micrococcales</taxon>
        <taxon>Intrasporangiaceae</taxon>
        <taxon>Aquipuribacter</taxon>
    </lineage>
</organism>
<keyword evidence="4" id="KW-1185">Reference proteome</keyword>
<keyword evidence="3" id="KW-0378">Hydrolase</keyword>